<dbReference type="Pfam" id="PF14226">
    <property type="entry name" value="DIOX_N"/>
    <property type="match status" value="1"/>
</dbReference>
<dbReference type="PROSITE" id="PS51471">
    <property type="entry name" value="FE2OG_OXY"/>
    <property type="match status" value="1"/>
</dbReference>
<evidence type="ECO:0000256" key="1">
    <source>
        <dbReference type="ARBA" id="ARBA00008056"/>
    </source>
</evidence>
<dbReference type="Pfam" id="PF03171">
    <property type="entry name" value="2OG-FeII_Oxy"/>
    <property type="match status" value="1"/>
</dbReference>
<dbReference type="InterPro" id="IPR044861">
    <property type="entry name" value="IPNS-like_FE2OG_OXY"/>
</dbReference>
<name>A0A8T0H9H6_CERPU</name>
<dbReference type="InterPro" id="IPR026992">
    <property type="entry name" value="DIOX_N"/>
</dbReference>
<reference evidence="6" key="1">
    <citation type="submission" date="2020-06" db="EMBL/GenBank/DDBJ databases">
        <title>WGS assembly of Ceratodon purpureus strain R40.</title>
        <authorList>
            <person name="Carey S.B."/>
            <person name="Jenkins J."/>
            <person name="Shu S."/>
            <person name="Lovell J.T."/>
            <person name="Sreedasyam A."/>
            <person name="Maumus F."/>
            <person name="Tiley G.P."/>
            <person name="Fernandez-Pozo N."/>
            <person name="Barry K."/>
            <person name="Chen C."/>
            <person name="Wang M."/>
            <person name="Lipzen A."/>
            <person name="Daum C."/>
            <person name="Saski C.A."/>
            <person name="Payton A.C."/>
            <person name="Mcbreen J.C."/>
            <person name="Conrad R.E."/>
            <person name="Kollar L.M."/>
            <person name="Olsson S."/>
            <person name="Huttunen S."/>
            <person name="Landis J.B."/>
            <person name="Wickett N.J."/>
            <person name="Johnson M.G."/>
            <person name="Rensing S.A."/>
            <person name="Grimwood J."/>
            <person name="Schmutz J."/>
            <person name="Mcdaniel S.F."/>
        </authorList>
    </citation>
    <scope>NUCLEOTIDE SEQUENCE</scope>
    <source>
        <strain evidence="6">R40</strain>
    </source>
</reference>
<dbReference type="Proteomes" id="UP000822688">
    <property type="component" value="Chromosome 7"/>
</dbReference>
<dbReference type="GO" id="GO:0016491">
    <property type="term" value="F:oxidoreductase activity"/>
    <property type="evidence" value="ECO:0007669"/>
    <property type="project" value="UniProtKB-KW"/>
</dbReference>
<dbReference type="InterPro" id="IPR027443">
    <property type="entry name" value="IPNS-like_sf"/>
</dbReference>
<protein>
    <recommendedName>
        <fullName evidence="5">Fe2OG dioxygenase domain-containing protein</fullName>
    </recommendedName>
</protein>
<evidence type="ECO:0000256" key="3">
    <source>
        <dbReference type="ARBA" id="ARBA00023004"/>
    </source>
</evidence>
<comment type="similarity">
    <text evidence="1 4">Belongs to the iron/ascorbate-dependent oxidoreductase family.</text>
</comment>
<evidence type="ECO:0000313" key="6">
    <source>
        <dbReference type="EMBL" id="KAG0567485.1"/>
    </source>
</evidence>
<dbReference type="PANTHER" id="PTHR47991">
    <property type="entry name" value="OXOGLUTARATE/IRON-DEPENDENT DIOXYGENASE"/>
    <property type="match status" value="1"/>
</dbReference>
<dbReference type="Gene3D" id="2.60.120.330">
    <property type="entry name" value="B-lactam Antibiotic, Isopenicillin N Synthase, Chain"/>
    <property type="match status" value="1"/>
</dbReference>
<proteinExistence type="inferred from homology"/>
<gene>
    <name evidence="6" type="ORF">KC19_7G138200</name>
</gene>
<feature type="domain" description="Fe2OG dioxygenase" evidence="5">
    <location>
        <begin position="213"/>
        <end position="313"/>
    </location>
</feature>
<dbReference type="InterPro" id="IPR005123">
    <property type="entry name" value="Oxoglu/Fe-dep_dioxygenase_dom"/>
</dbReference>
<dbReference type="InterPro" id="IPR050295">
    <property type="entry name" value="Plant_2OG-oxidoreductases"/>
</dbReference>
<evidence type="ECO:0000256" key="2">
    <source>
        <dbReference type="ARBA" id="ARBA00022723"/>
    </source>
</evidence>
<dbReference type="GO" id="GO:0046872">
    <property type="term" value="F:metal ion binding"/>
    <property type="evidence" value="ECO:0007669"/>
    <property type="project" value="UniProtKB-KW"/>
</dbReference>
<sequence length="363" mass="41286">MVLEALTRSKQVERQKDGSRGSLRSWACGREFRVDSLSASQNQLLEHDGPVPADFVGHDEFQKDEEIPVVDMALFDGDTDAVKRNVLQMVAACEEWGYFYLINHGVELQLMHKVEQQAYDFFSMSTVEKSKHSSHYSLLEKVKRWSEWVTIKPAEGKLDEYDNQLSPPDNNHEFSTTVKEYDAVMKKLAMRIVKLLVGGLGMKSWRFDDFLEGVDATLRWNYQPPCPRPENAMGISPHTDPYIITIQHDSGIGGLQVHRKGKWLGIPPRADALIVNVGDVFEILTNGKFKSPSHRTVVNKVEGRLSVAHCLAPAEYVTLIPPPEILKHGPNHYKARTYLEYFNTRKRLDSCNSLEFMKLPTSV</sequence>
<dbReference type="AlphaFoldDB" id="A0A8T0H9H6"/>
<comment type="caution">
    <text evidence="6">The sequence shown here is derived from an EMBL/GenBank/DDBJ whole genome shotgun (WGS) entry which is preliminary data.</text>
</comment>
<keyword evidence="3 4" id="KW-0408">Iron</keyword>
<keyword evidence="2 4" id="KW-0479">Metal-binding</keyword>
<dbReference type="EMBL" id="CM026428">
    <property type="protein sequence ID" value="KAG0567485.1"/>
    <property type="molecule type" value="Genomic_DNA"/>
</dbReference>
<keyword evidence="7" id="KW-1185">Reference proteome</keyword>
<dbReference type="OrthoDB" id="288590at2759"/>
<evidence type="ECO:0000259" key="5">
    <source>
        <dbReference type="PROSITE" id="PS51471"/>
    </source>
</evidence>
<keyword evidence="4" id="KW-0560">Oxidoreductase</keyword>
<dbReference type="SUPFAM" id="SSF51197">
    <property type="entry name" value="Clavaminate synthase-like"/>
    <property type="match status" value="1"/>
</dbReference>
<evidence type="ECO:0000256" key="4">
    <source>
        <dbReference type="RuleBase" id="RU003682"/>
    </source>
</evidence>
<organism evidence="6 7">
    <name type="scientific">Ceratodon purpureus</name>
    <name type="common">Fire moss</name>
    <name type="synonym">Dicranum purpureum</name>
    <dbReference type="NCBI Taxonomy" id="3225"/>
    <lineage>
        <taxon>Eukaryota</taxon>
        <taxon>Viridiplantae</taxon>
        <taxon>Streptophyta</taxon>
        <taxon>Embryophyta</taxon>
        <taxon>Bryophyta</taxon>
        <taxon>Bryophytina</taxon>
        <taxon>Bryopsida</taxon>
        <taxon>Dicranidae</taxon>
        <taxon>Pseudoditrichales</taxon>
        <taxon>Ditrichaceae</taxon>
        <taxon>Ceratodon</taxon>
    </lineage>
</organism>
<accession>A0A8T0H9H6</accession>
<evidence type="ECO:0000313" key="7">
    <source>
        <dbReference type="Proteomes" id="UP000822688"/>
    </source>
</evidence>